<dbReference type="Gene3D" id="1.10.10.10">
    <property type="entry name" value="Winged helix-like DNA-binding domain superfamily/Winged helix DNA-binding domain"/>
    <property type="match status" value="1"/>
</dbReference>
<dbReference type="Gene3D" id="1.10.8.430">
    <property type="entry name" value="Helical domain of apoptotic protease-activating factors"/>
    <property type="match status" value="1"/>
</dbReference>
<dbReference type="Pfam" id="PF23247">
    <property type="entry name" value="LRR_RPS2"/>
    <property type="match status" value="2"/>
</dbReference>
<dbReference type="PANTHER" id="PTHR33463">
    <property type="entry name" value="NB-ARC DOMAIN-CONTAINING PROTEIN-RELATED"/>
    <property type="match status" value="1"/>
</dbReference>
<name>A0A7J0H986_9ERIC</name>
<dbReference type="Gene3D" id="3.80.10.10">
    <property type="entry name" value="Ribonuclease Inhibitor"/>
    <property type="match status" value="1"/>
</dbReference>
<dbReference type="Proteomes" id="UP000585474">
    <property type="component" value="Unassembled WGS sequence"/>
</dbReference>
<evidence type="ECO:0000256" key="1">
    <source>
        <dbReference type="ARBA" id="ARBA00008894"/>
    </source>
</evidence>
<dbReference type="InterPro" id="IPR027417">
    <property type="entry name" value="P-loop_NTPase"/>
</dbReference>
<feature type="coiled-coil region" evidence="4">
    <location>
        <begin position="1"/>
        <end position="28"/>
    </location>
</feature>
<dbReference type="InterPro" id="IPR036388">
    <property type="entry name" value="WH-like_DNA-bd_sf"/>
</dbReference>
<dbReference type="OrthoDB" id="3794806at2759"/>
<evidence type="ECO:0000256" key="3">
    <source>
        <dbReference type="ARBA" id="ARBA00022821"/>
    </source>
</evidence>
<protein>
    <recommendedName>
        <fullName evidence="5">Disease resistance protein At4g27190-like leucine-rich repeats domain-containing protein</fullName>
    </recommendedName>
</protein>
<proteinExistence type="inferred from homology"/>
<evidence type="ECO:0000259" key="5">
    <source>
        <dbReference type="Pfam" id="PF23247"/>
    </source>
</evidence>
<dbReference type="EMBL" id="BJWL01000028">
    <property type="protein sequence ID" value="GFZ19629.1"/>
    <property type="molecule type" value="Genomic_DNA"/>
</dbReference>
<accession>A0A7J0H986</accession>
<evidence type="ECO:0000313" key="7">
    <source>
        <dbReference type="Proteomes" id="UP000585474"/>
    </source>
</evidence>
<dbReference type="InterPro" id="IPR032675">
    <property type="entry name" value="LRR_dom_sf"/>
</dbReference>
<reference evidence="6 7" key="1">
    <citation type="submission" date="2019-07" db="EMBL/GenBank/DDBJ databases">
        <title>De Novo Assembly of kiwifruit Actinidia rufa.</title>
        <authorList>
            <person name="Sugita-Konishi S."/>
            <person name="Sato K."/>
            <person name="Mori E."/>
            <person name="Abe Y."/>
            <person name="Kisaki G."/>
            <person name="Hamano K."/>
            <person name="Suezawa K."/>
            <person name="Otani M."/>
            <person name="Fukuda T."/>
            <person name="Manabe T."/>
            <person name="Gomi K."/>
            <person name="Tabuchi M."/>
            <person name="Akimitsu K."/>
            <person name="Kataoka I."/>
        </authorList>
    </citation>
    <scope>NUCLEOTIDE SEQUENCE [LARGE SCALE GENOMIC DNA]</scope>
    <source>
        <strain evidence="7">cv. Fuchu</strain>
    </source>
</reference>
<keyword evidence="4" id="KW-0175">Coiled coil</keyword>
<organism evidence="6 7">
    <name type="scientific">Actinidia rufa</name>
    <dbReference type="NCBI Taxonomy" id="165716"/>
    <lineage>
        <taxon>Eukaryota</taxon>
        <taxon>Viridiplantae</taxon>
        <taxon>Streptophyta</taxon>
        <taxon>Embryophyta</taxon>
        <taxon>Tracheophyta</taxon>
        <taxon>Spermatophyta</taxon>
        <taxon>Magnoliopsida</taxon>
        <taxon>eudicotyledons</taxon>
        <taxon>Gunneridae</taxon>
        <taxon>Pentapetalae</taxon>
        <taxon>asterids</taxon>
        <taxon>Ericales</taxon>
        <taxon>Actinidiaceae</taxon>
        <taxon>Actinidia</taxon>
    </lineage>
</organism>
<comment type="similarity">
    <text evidence="1">Belongs to the disease resistance NB-LRR family.</text>
</comment>
<comment type="caution">
    <text evidence="6">The sequence shown here is derived from an EMBL/GenBank/DDBJ whole genome shotgun (WGS) entry which is preliminary data.</text>
</comment>
<keyword evidence="2" id="KW-0433">Leucine-rich repeat</keyword>
<dbReference type="GO" id="GO:0006952">
    <property type="term" value="P:defense response"/>
    <property type="evidence" value="ECO:0007669"/>
    <property type="project" value="UniProtKB-KW"/>
</dbReference>
<dbReference type="PANTHER" id="PTHR33463:SF203">
    <property type="entry name" value="AAA+ ATPASE DOMAIN-CONTAINING PROTEIN"/>
    <property type="match status" value="1"/>
</dbReference>
<evidence type="ECO:0000256" key="2">
    <source>
        <dbReference type="ARBA" id="ARBA00022614"/>
    </source>
</evidence>
<evidence type="ECO:0000313" key="6">
    <source>
        <dbReference type="EMBL" id="GFZ19629.1"/>
    </source>
</evidence>
<sequence>MKTLEDQVLNLQNKRERIARQIDATESNLEIIDVDVQNWVKGVDAIISHTEKLLEADQEKVNHREMVGSDADSSDFNSMARAVSRGCGGLPIATVTVGKSLRNRCKDEWNDAARQLKNPVPKQIKGMDAFVYSHLELSYNYLETEAKSLFLFCNMFPEDALIEVEILVQYGMALRLFQDVYTIENARVRSRALVSILISYFLLLKEEKDGFVKMHDVVRDFAIAIASKGENKYMVRAGVGLKDWSNTDTTILQTYTTISLINYIHGFSDELKYPKLQTLLLQMNSYVSNLEIPANFFQGMKDLKVLDMSFEEYAKGPRHDGFNELKVLKLISYNDMKYLLDMFDWDPTVVVHNLDELQLVSLRTFSEICRDQLSSESLSKVQKLRVNGGNYILNIVPSNLLGMLQCLQSIVAYFSSSMLNVFDLKGLATERYGPALLSRLEVVACGKLRYIFPLSIAKGLVQLLCLEVQRYEMVEVIVEDEKGEETVSSIEKIVFPRLRGIGVTDLESLTCFCKGCYAVEYPCFDGMWITYCPKMEIFGHGAQMTPLKKVHLQEHEDEGIWKGDLNATVQHIFNQKVYFINMHPGIV</sequence>
<dbReference type="InterPro" id="IPR042197">
    <property type="entry name" value="Apaf_helical"/>
</dbReference>
<keyword evidence="7" id="KW-1185">Reference proteome</keyword>
<dbReference type="SUPFAM" id="SSF52058">
    <property type="entry name" value="L domain-like"/>
    <property type="match status" value="1"/>
</dbReference>
<dbReference type="AlphaFoldDB" id="A0A7J0H986"/>
<feature type="domain" description="Disease resistance protein At4g27190-like leucine-rich repeats" evidence="5">
    <location>
        <begin position="437"/>
        <end position="514"/>
    </location>
</feature>
<dbReference type="SUPFAM" id="SSF52540">
    <property type="entry name" value="P-loop containing nucleoside triphosphate hydrolases"/>
    <property type="match status" value="1"/>
</dbReference>
<dbReference type="InterPro" id="IPR057135">
    <property type="entry name" value="At4g27190-like_LRR"/>
</dbReference>
<gene>
    <name evidence="6" type="ORF">Acr_28g0003340</name>
</gene>
<dbReference type="InterPro" id="IPR050905">
    <property type="entry name" value="Plant_NBS-LRR"/>
</dbReference>
<keyword evidence="3" id="KW-0611">Plant defense</keyword>
<evidence type="ECO:0000256" key="4">
    <source>
        <dbReference type="SAM" id="Coils"/>
    </source>
</evidence>
<feature type="domain" description="Disease resistance protein At4g27190-like leucine-rich repeats" evidence="5">
    <location>
        <begin position="354"/>
        <end position="430"/>
    </location>
</feature>